<evidence type="ECO:0000313" key="2">
    <source>
        <dbReference type="EMBL" id="MED6251176.1"/>
    </source>
</evidence>
<feature type="non-terminal residue" evidence="2">
    <location>
        <position position="75"/>
    </location>
</feature>
<accession>A0ABU7BMI8</accession>
<gene>
    <name evidence="2" type="ORF">ATANTOWER_024621</name>
</gene>
<keyword evidence="3" id="KW-1185">Reference proteome</keyword>
<dbReference type="Proteomes" id="UP001345963">
    <property type="component" value="Unassembled WGS sequence"/>
</dbReference>
<keyword evidence="1" id="KW-0732">Signal</keyword>
<name>A0ABU7BMI8_9TELE</name>
<reference evidence="2 3" key="1">
    <citation type="submission" date="2021-07" db="EMBL/GenBank/DDBJ databases">
        <authorList>
            <person name="Palmer J.M."/>
        </authorList>
    </citation>
    <scope>NUCLEOTIDE SEQUENCE [LARGE SCALE GENOMIC DNA]</scope>
    <source>
        <strain evidence="2 3">AT_MEX2019</strain>
        <tissue evidence="2">Muscle</tissue>
    </source>
</reference>
<feature type="signal peptide" evidence="1">
    <location>
        <begin position="1"/>
        <end position="30"/>
    </location>
</feature>
<evidence type="ECO:0000313" key="3">
    <source>
        <dbReference type="Proteomes" id="UP001345963"/>
    </source>
</evidence>
<proteinExistence type="predicted"/>
<comment type="caution">
    <text evidence="2">The sequence shown here is derived from an EMBL/GenBank/DDBJ whole genome shotgun (WGS) entry which is preliminary data.</text>
</comment>
<feature type="chain" id="PRO_5045097772" description="Secreted protein" evidence="1">
    <location>
        <begin position="31"/>
        <end position="75"/>
    </location>
</feature>
<evidence type="ECO:0000256" key="1">
    <source>
        <dbReference type="SAM" id="SignalP"/>
    </source>
</evidence>
<protein>
    <recommendedName>
        <fullName evidence="4">Secreted protein</fullName>
    </recommendedName>
</protein>
<evidence type="ECO:0008006" key="4">
    <source>
        <dbReference type="Google" id="ProtNLM"/>
    </source>
</evidence>
<sequence>MWPGVLSICRADGFRLFLLQADLLLTAGLGTPLAPPGGAGGGVWGEGHLGVSAESAAPTTRSRISGRRRVRVRVT</sequence>
<organism evidence="2 3">
    <name type="scientific">Ataeniobius toweri</name>
    <dbReference type="NCBI Taxonomy" id="208326"/>
    <lineage>
        <taxon>Eukaryota</taxon>
        <taxon>Metazoa</taxon>
        <taxon>Chordata</taxon>
        <taxon>Craniata</taxon>
        <taxon>Vertebrata</taxon>
        <taxon>Euteleostomi</taxon>
        <taxon>Actinopterygii</taxon>
        <taxon>Neopterygii</taxon>
        <taxon>Teleostei</taxon>
        <taxon>Neoteleostei</taxon>
        <taxon>Acanthomorphata</taxon>
        <taxon>Ovalentaria</taxon>
        <taxon>Atherinomorphae</taxon>
        <taxon>Cyprinodontiformes</taxon>
        <taxon>Goodeidae</taxon>
        <taxon>Ataeniobius</taxon>
    </lineage>
</organism>
<dbReference type="EMBL" id="JAHUTI010059568">
    <property type="protein sequence ID" value="MED6251176.1"/>
    <property type="molecule type" value="Genomic_DNA"/>
</dbReference>